<reference evidence="1" key="1">
    <citation type="journal article" date="2013" name="Int. J. Syst. Evol. Microbiol.">
        <title>Polycladomyces abyssicola gen. nov., sp. nov., a thermophilic filamentous bacterium isolated from hemipelagic sediment.</title>
        <authorList>
            <person name="Tsubouchi T."/>
            <person name="Shimane Y."/>
            <person name="Mori K."/>
            <person name="Usui K."/>
            <person name="Hiraki T."/>
            <person name="Tame A."/>
            <person name="Uematsu K."/>
            <person name="Maruyama T."/>
            <person name="Hatada Y."/>
        </authorList>
    </citation>
    <scope>NUCLEOTIDE SEQUENCE</scope>
    <source>
        <strain evidence="1">JIR-001</strain>
    </source>
</reference>
<dbReference type="InterPro" id="IPR004027">
    <property type="entry name" value="SEC_C_motif"/>
</dbReference>
<dbReference type="Proteomes" id="UP000677436">
    <property type="component" value="Chromosome"/>
</dbReference>
<organism evidence="1 2">
    <name type="scientific">Polycladomyces abyssicola</name>
    <dbReference type="NCBI Taxonomy" id="1125966"/>
    <lineage>
        <taxon>Bacteria</taxon>
        <taxon>Bacillati</taxon>
        <taxon>Bacillota</taxon>
        <taxon>Bacilli</taxon>
        <taxon>Bacillales</taxon>
        <taxon>Thermoactinomycetaceae</taxon>
        <taxon>Polycladomyces</taxon>
    </lineage>
</organism>
<evidence type="ECO:0000313" key="1">
    <source>
        <dbReference type="EMBL" id="BCU82320.1"/>
    </source>
</evidence>
<dbReference type="KEGG" id="pabs:JIR001_21030"/>
<dbReference type="Gene3D" id="3.10.450.50">
    <property type="match status" value="1"/>
</dbReference>
<protein>
    <recommendedName>
        <fullName evidence="3">SEC-C motif-containing protein</fullName>
    </recommendedName>
</protein>
<accession>A0A8D5ZN36</accession>
<name>A0A8D5ZN36_9BACL</name>
<dbReference type="SUPFAM" id="SSF103642">
    <property type="entry name" value="Sec-C motif"/>
    <property type="match status" value="1"/>
</dbReference>
<keyword evidence="2" id="KW-1185">Reference proteome</keyword>
<evidence type="ECO:0008006" key="3">
    <source>
        <dbReference type="Google" id="ProtNLM"/>
    </source>
</evidence>
<reference evidence="1" key="2">
    <citation type="journal article" date="2021" name="Microbiol. Resour. Announc.">
        <title>Complete Genome Sequence of Polycladomyces abyssicola JIR-001T, Isolated from Hemipelagic Sediment in Deep Seawater.</title>
        <authorList>
            <person name="Tsubouchi T."/>
            <person name="Kaneko Y."/>
        </authorList>
    </citation>
    <scope>NUCLEOTIDE SEQUENCE</scope>
    <source>
        <strain evidence="1">JIR-001</strain>
    </source>
</reference>
<dbReference type="Pfam" id="PF02810">
    <property type="entry name" value="SEC-C"/>
    <property type="match status" value="1"/>
</dbReference>
<dbReference type="EMBL" id="AP024601">
    <property type="protein sequence ID" value="BCU82320.1"/>
    <property type="molecule type" value="Genomic_DNA"/>
</dbReference>
<dbReference type="AlphaFoldDB" id="A0A8D5ZN36"/>
<proteinExistence type="predicted"/>
<dbReference type="RefSeq" id="WP_212772669.1">
    <property type="nucleotide sequence ID" value="NZ_AP024601.1"/>
</dbReference>
<evidence type="ECO:0000313" key="2">
    <source>
        <dbReference type="Proteomes" id="UP000677436"/>
    </source>
</evidence>
<sequence length="481" mass="55881">MVGRNDPCPCGSGKKYKKCCERVVAIQAAEQLREKREIQIKNEILKDLKEWFERHVSREEEKKWEERFKEILRFPSSKPLPSRYSLAYRFWLMLDTPCVDGRRPIDVWREATNLPSDRLEVADQLRDVHLGCYEVCHTGNQEVLLQPILGEGTYVTKVFEPLHKGAVLIGRLSRLGNRYELFGPYTVFTQQMRGEILMHLENQVPRDPAGEREFWRQNGLHVLGWAIHRAKEWDQLSTQAQASQEEAAPTAEVRALPSLPSLNEEEKGLPDLVTQHLELFFMNEVSKYQPRTQTLFARSLEYLVEYISLYFGKSFTWSRFNEDVLAHFCGVWYVDRVGGNAVKAKIFLNTIKHLFRWLDGEGIETVYAAYRRVYPSLIQSLPLAFEVRKWLVQHGVQERTAEETAMTGTYLLAVPPSGPVLLVGKKWLPLNLRGFPPNWAEYRFWLKGTVANDGSLHRVEAIYPVLLEDWDQTVEQTIEER</sequence>
<gene>
    <name evidence="1" type="ORF">JIR001_21030</name>
</gene>